<name>A0A4V1XB08_9PEZI</name>
<sequence>MAESITPISIRGRYLWKGKDRFIINGVVYQPHEHTGSGSCFSQDPLTDERLEELERSIPLLRELGINTLFVPYVNADKNHDAAMEMLAEAGIYVLSCVLNHSEMKHMRNVRMESSEVAQGMLQLFRRIDCLAAYRNTLGLFVGEEFINSAPDTAAAPVIRALTRAVKRYMALAARVAGRRVLPVGYKAASVREFTRLQYEYFAAGDEAEAIDFYAFDCYDWTGKSSMSISGYKHLLRMFRDAHIPVFFSEYGANAGVGARLFQETRSILSRDMTDTFSGGIVYEFFEGSNRYGLVRENAEGGSLQRLQDFKNLRASVQACEHVQHVTAPPTAAEGEKNVVVPRKPEMPALSARWRAKPKIPECPLDWDEVRNQIEDAEWVDVARDILDLQIEELAEGSVWGRFQIDSTGQRTE</sequence>
<dbReference type="EMBL" id="QJNU01000204">
    <property type="protein sequence ID" value="RYP04599.1"/>
    <property type="molecule type" value="Genomic_DNA"/>
</dbReference>
<dbReference type="GO" id="GO:0042124">
    <property type="term" value="F:1,3-beta-glucanosyltransferase activity"/>
    <property type="evidence" value="ECO:0007669"/>
    <property type="project" value="TreeGrafter"/>
</dbReference>
<gene>
    <name evidence="7" type="ORF">DL764_004336</name>
</gene>
<comment type="similarity">
    <text evidence="2 6">Belongs to the glycosyl hydrolase 72 family.</text>
</comment>
<dbReference type="EC" id="2.4.1.-" evidence="6"/>
<dbReference type="InterPro" id="IPR017853">
    <property type="entry name" value="GH"/>
</dbReference>
<dbReference type="SUPFAM" id="SSF51445">
    <property type="entry name" value="(Trans)glycosidases"/>
    <property type="match status" value="1"/>
</dbReference>
<dbReference type="GO" id="GO:0031505">
    <property type="term" value="P:fungal-type cell wall organization"/>
    <property type="evidence" value="ECO:0007669"/>
    <property type="project" value="TreeGrafter"/>
</dbReference>
<evidence type="ECO:0000256" key="3">
    <source>
        <dbReference type="ARBA" id="ARBA00022729"/>
    </source>
</evidence>
<reference evidence="7 8" key="1">
    <citation type="submission" date="2018-06" db="EMBL/GenBank/DDBJ databases">
        <title>Complete Genomes of Monosporascus.</title>
        <authorList>
            <person name="Robinson A.J."/>
            <person name="Natvig D.O."/>
        </authorList>
    </citation>
    <scope>NUCLEOTIDE SEQUENCE [LARGE SCALE GENOMIC DNA]</scope>
    <source>
        <strain evidence="7 8">CBS 110550</strain>
    </source>
</reference>
<protein>
    <recommendedName>
        <fullName evidence="6">1,3-beta-glucanosyltransferase</fullName>
        <ecNumber evidence="6">2.4.1.-</ecNumber>
    </recommendedName>
</protein>
<dbReference type="Pfam" id="PF03198">
    <property type="entry name" value="Glyco_hydro_72"/>
    <property type="match status" value="1"/>
</dbReference>
<dbReference type="InterPro" id="IPR004886">
    <property type="entry name" value="Glucanosyltransferase"/>
</dbReference>
<dbReference type="OrthoDB" id="1055148at2759"/>
<keyword evidence="6" id="KW-0336">GPI-anchor</keyword>
<dbReference type="Proteomes" id="UP000293360">
    <property type="component" value="Unassembled WGS sequence"/>
</dbReference>
<keyword evidence="6" id="KW-0472">Membrane</keyword>
<comment type="subcellular location">
    <subcellularLocation>
        <location evidence="1 6">Cell membrane</location>
        <topology evidence="1 6">Lipid-anchor</topology>
        <topology evidence="1 6">GPI-anchor</topology>
    </subcellularLocation>
</comment>
<dbReference type="GO" id="GO:0071970">
    <property type="term" value="P:fungal-type cell wall (1-&gt;3)-beta-D-glucan biosynthetic process"/>
    <property type="evidence" value="ECO:0007669"/>
    <property type="project" value="TreeGrafter"/>
</dbReference>
<accession>A0A4V1XB08</accession>
<evidence type="ECO:0000256" key="6">
    <source>
        <dbReference type="RuleBase" id="RU361209"/>
    </source>
</evidence>
<dbReference type="AlphaFoldDB" id="A0A4V1XB08"/>
<dbReference type="GO" id="GO:0005886">
    <property type="term" value="C:plasma membrane"/>
    <property type="evidence" value="ECO:0007669"/>
    <property type="project" value="UniProtKB-SubCell"/>
</dbReference>
<keyword evidence="4" id="KW-1015">Disulfide bond</keyword>
<dbReference type="Gene3D" id="3.20.20.80">
    <property type="entry name" value="Glycosidases"/>
    <property type="match status" value="1"/>
</dbReference>
<comment type="function">
    <text evidence="6">Splits internally a 1,3-beta-glucan molecule and transfers the newly generated reducing end (the donor) to the non-reducing end of another 1,3-beta-glucan molecule (the acceptor) forming a 1,3-beta linkage, resulting in the elongation of 1,3-beta-glucan chains in the cell wall.</text>
</comment>
<keyword evidence="5" id="KW-0325">Glycoprotein</keyword>
<evidence type="ECO:0000256" key="2">
    <source>
        <dbReference type="ARBA" id="ARBA00007528"/>
    </source>
</evidence>
<keyword evidence="8" id="KW-1185">Reference proteome</keyword>
<evidence type="ECO:0000313" key="7">
    <source>
        <dbReference type="EMBL" id="RYP04599.1"/>
    </source>
</evidence>
<evidence type="ECO:0000256" key="5">
    <source>
        <dbReference type="ARBA" id="ARBA00023180"/>
    </source>
</evidence>
<keyword evidence="3" id="KW-0732">Signal</keyword>
<evidence type="ECO:0000256" key="4">
    <source>
        <dbReference type="ARBA" id="ARBA00023157"/>
    </source>
</evidence>
<dbReference type="PANTHER" id="PTHR31468">
    <property type="entry name" value="1,3-BETA-GLUCANOSYLTRANSFERASE GAS1"/>
    <property type="match status" value="1"/>
</dbReference>
<evidence type="ECO:0000256" key="1">
    <source>
        <dbReference type="ARBA" id="ARBA00004609"/>
    </source>
</evidence>
<dbReference type="PANTHER" id="PTHR31468:SF2">
    <property type="entry name" value="1,3-BETA-GLUCANOSYLTRANSFERASE GAS1"/>
    <property type="match status" value="1"/>
</dbReference>
<keyword evidence="6" id="KW-0449">Lipoprotein</keyword>
<comment type="caution">
    <text evidence="7">The sequence shown here is derived from an EMBL/GenBank/DDBJ whole genome shotgun (WGS) entry which is preliminary data.</text>
</comment>
<keyword evidence="6" id="KW-0808">Transferase</keyword>
<organism evidence="7 8">
    <name type="scientific">Monosporascus ibericus</name>
    <dbReference type="NCBI Taxonomy" id="155417"/>
    <lineage>
        <taxon>Eukaryota</taxon>
        <taxon>Fungi</taxon>
        <taxon>Dikarya</taxon>
        <taxon>Ascomycota</taxon>
        <taxon>Pezizomycotina</taxon>
        <taxon>Sordariomycetes</taxon>
        <taxon>Xylariomycetidae</taxon>
        <taxon>Xylariales</taxon>
        <taxon>Xylariales incertae sedis</taxon>
        <taxon>Monosporascus</taxon>
    </lineage>
</organism>
<proteinExistence type="inferred from homology"/>
<evidence type="ECO:0000313" key="8">
    <source>
        <dbReference type="Proteomes" id="UP000293360"/>
    </source>
</evidence>
<dbReference type="GO" id="GO:0098552">
    <property type="term" value="C:side of membrane"/>
    <property type="evidence" value="ECO:0007669"/>
    <property type="project" value="UniProtKB-KW"/>
</dbReference>